<evidence type="ECO:0000256" key="4">
    <source>
        <dbReference type="ARBA" id="ARBA00023004"/>
    </source>
</evidence>
<dbReference type="Gene3D" id="1.10.630.10">
    <property type="entry name" value="Cytochrome P450"/>
    <property type="match status" value="2"/>
</dbReference>
<dbReference type="InterPro" id="IPR001128">
    <property type="entry name" value="Cyt_P450"/>
</dbReference>
<evidence type="ECO:0000256" key="2">
    <source>
        <dbReference type="ARBA" id="ARBA00010617"/>
    </source>
</evidence>
<keyword evidence="6" id="KW-1185">Reference proteome</keyword>
<dbReference type="PRINTS" id="PR00385">
    <property type="entry name" value="P450"/>
</dbReference>
<proteinExistence type="inferred from homology"/>
<dbReference type="PANTHER" id="PTHR24300:SF411">
    <property type="entry name" value="CYTOCHROME P450, FAMILY 2, SUBFAMILY AB, POLYPEPTIDE 4-RELATED"/>
    <property type="match status" value="1"/>
</dbReference>
<accession>A0ABQ7T3U4</accession>
<evidence type="ECO:0000256" key="3">
    <source>
        <dbReference type="ARBA" id="ARBA00022723"/>
    </source>
</evidence>
<sequence>MGRPIREEDGAEEKGILFANGHIWKQHRRFSLKILRNLGLGRKSLEYQIQEEAKHLVDFFISKKGKPTNPSFPISHSVSNVISTMVFGHRFSDDDERFKELIAAVNFMFDFLPSFSRIAYDLFPRLMHLLPGPQQKAFFCMVQGHTFIKEEIRSHGKTRDPVDPQDYIDYYLDQIEKSKDDPISTFDEENLIHTVMDFFAAGTKTTSVTLLWALLYMTAYPNIQEQVQKEIQGVATPSHKFCYEDRKKLPYTNAVIHEIQRFAGGHRVCLGERLAKVELFIFFTSLLQTFKFQPPEGTKVNIEPVIGGMAIIPRPYEICAIPHEIYRGRNLLEAG</sequence>
<reference evidence="5 6" key="1">
    <citation type="journal article" date="2022" name="Gigascience">
        <title>A chromosome-level genome assembly and annotation of the desert horned lizard, Phrynosoma platyrhinos, provides insight into chromosomal rearrangements among reptiles.</title>
        <authorList>
            <person name="Koochekian N."/>
            <person name="Ascanio A."/>
            <person name="Farleigh K."/>
            <person name="Card D.C."/>
            <person name="Schield D.R."/>
            <person name="Castoe T.A."/>
            <person name="Jezkova T."/>
        </authorList>
    </citation>
    <scope>NUCLEOTIDE SEQUENCE [LARGE SCALE GENOMIC DNA]</scope>
    <source>
        <strain evidence="5">NK-2021</strain>
    </source>
</reference>
<comment type="cofactor">
    <cofactor evidence="1">
        <name>heme</name>
        <dbReference type="ChEBI" id="CHEBI:30413"/>
    </cofactor>
</comment>
<dbReference type="PANTHER" id="PTHR24300">
    <property type="entry name" value="CYTOCHROME P450 508A4-RELATED"/>
    <property type="match status" value="1"/>
</dbReference>
<evidence type="ECO:0000256" key="1">
    <source>
        <dbReference type="ARBA" id="ARBA00001971"/>
    </source>
</evidence>
<name>A0ABQ7T3U4_PHRPL</name>
<keyword evidence="4" id="KW-0408">Iron</keyword>
<dbReference type="SUPFAM" id="SSF48264">
    <property type="entry name" value="Cytochrome P450"/>
    <property type="match status" value="1"/>
</dbReference>
<dbReference type="InterPro" id="IPR036396">
    <property type="entry name" value="Cyt_P450_sf"/>
</dbReference>
<dbReference type="Proteomes" id="UP000826234">
    <property type="component" value="Unassembled WGS sequence"/>
</dbReference>
<protein>
    <submittedName>
        <fullName evidence="5">Uncharacterized protein</fullName>
    </submittedName>
</protein>
<dbReference type="EMBL" id="JAIPUX010001880">
    <property type="protein sequence ID" value="KAH0624270.1"/>
    <property type="molecule type" value="Genomic_DNA"/>
</dbReference>
<dbReference type="PRINTS" id="PR00463">
    <property type="entry name" value="EP450I"/>
</dbReference>
<organism evidence="5 6">
    <name type="scientific">Phrynosoma platyrhinos</name>
    <name type="common">Desert horned lizard</name>
    <dbReference type="NCBI Taxonomy" id="52577"/>
    <lineage>
        <taxon>Eukaryota</taxon>
        <taxon>Metazoa</taxon>
        <taxon>Chordata</taxon>
        <taxon>Craniata</taxon>
        <taxon>Vertebrata</taxon>
        <taxon>Euteleostomi</taxon>
        <taxon>Lepidosauria</taxon>
        <taxon>Squamata</taxon>
        <taxon>Bifurcata</taxon>
        <taxon>Unidentata</taxon>
        <taxon>Episquamata</taxon>
        <taxon>Toxicofera</taxon>
        <taxon>Iguania</taxon>
        <taxon>Phrynosomatidae</taxon>
        <taxon>Phrynosomatinae</taxon>
        <taxon>Phrynosoma</taxon>
    </lineage>
</organism>
<evidence type="ECO:0000313" key="5">
    <source>
        <dbReference type="EMBL" id="KAH0624270.1"/>
    </source>
</evidence>
<dbReference type="InterPro" id="IPR050182">
    <property type="entry name" value="Cytochrome_P450_fam2"/>
</dbReference>
<dbReference type="Pfam" id="PF00067">
    <property type="entry name" value="p450"/>
    <property type="match status" value="1"/>
</dbReference>
<comment type="caution">
    <text evidence="5">The sequence shown here is derived from an EMBL/GenBank/DDBJ whole genome shotgun (WGS) entry which is preliminary data.</text>
</comment>
<evidence type="ECO:0000313" key="6">
    <source>
        <dbReference type="Proteomes" id="UP000826234"/>
    </source>
</evidence>
<dbReference type="InterPro" id="IPR002401">
    <property type="entry name" value="Cyt_P450_E_grp-I"/>
</dbReference>
<comment type="similarity">
    <text evidence="2">Belongs to the cytochrome P450 family.</text>
</comment>
<keyword evidence="3" id="KW-0479">Metal-binding</keyword>
<gene>
    <name evidence="5" type="ORF">JD844_007956</name>
</gene>